<dbReference type="GO" id="GO:0003723">
    <property type="term" value="F:RNA binding"/>
    <property type="evidence" value="ECO:0007669"/>
    <property type="project" value="UniProtKB-KW"/>
</dbReference>
<dbReference type="Pfam" id="PF00285">
    <property type="entry name" value="Citrate_synt"/>
    <property type="match status" value="1"/>
</dbReference>
<name>A0ABD1M4J1_9FABA</name>
<dbReference type="InterPro" id="IPR036969">
    <property type="entry name" value="Citrate_synthase_sf"/>
</dbReference>
<evidence type="ECO:0000313" key="2">
    <source>
        <dbReference type="EMBL" id="KAL2330557.1"/>
    </source>
</evidence>
<dbReference type="SUPFAM" id="SSF48256">
    <property type="entry name" value="Citrate synthase"/>
    <property type="match status" value="1"/>
</dbReference>
<gene>
    <name evidence="2" type="ORF">Fmac_018138</name>
</gene>
<dbReference type="AlphaFoldDB" id="A0ABD1M4J1"/>
<dbReference type="Gene3D" id="3.30.160.20">
    <property type="match status" value="1"/>
</dbReference>
<dbReference type="PANTHER" id="PTHR48432:SF1">
    <property type="entry name" value="S5 DRBM DOMAIN-CONTAINING PROTEIN"/>
    <property type="match status" value="1"/>
</dbReference>
<protein>
    <submittedName>
        <fullName evidence="2">Uncharacterized protein</fullName>
    </submittedName>
</protein>
<keyword evidence="3" id="KW-1185">Reference proteome</keyword>
<proteinExistence type="predicted"/>
<organism evidence="2 3">
    <name type="scientific">Flemingia macrophylla</name>
    <dbReference type="NCBI Taxonomy" id="520843"/>
    <lineage>
        <taxon>Eukaryota</taxon>
        <taxon>Viridiplantae</taxon>
        <taxon>Streptophyta</taxon>
        <taxon>Embryophyta</taxon>
        <taxon>Tracheophyta</taxon>
        <taxon>Spermatophyta</taxon>
        <taxon>Magnoliopsida</taxon>
        <taxon>eudicotyledons</taxon>
        <taxon>Gunneridae</taxon>
        <taxon>Pentapetalae</taxon>
        <taxon>rosids</taxon>
        <taxon>fabids</taxon>
        <taxon>Fabales</taxon>
        <taxon>Fabaceae</taxon>
        <taxon>Papilionoideae</taxon>
        <taxon>50 kb inversion clade</taxon>
        <taxon>NPAAA clade</taxon>
        <taxon>indigoferoid/millettioid clade</taxon>
        <taxon>Phaseoleae</taxon>
        <taxon>Flemingia</taxon>
    </lineage>
</organism>
<dbReference type="InterPro" id="IPR000851">
    <property type="entry name" value="Ribosomal_uS5"/>
</dbReference>
<comment type="caution">
    <text evidence="2">The sequence shown here is derived from an EMBL/GenBank/DDBJ whole genome shotgun (WGS) entry which is preliminary data.</text>
</comment>
<dbReference type="InterPro" id="IPR016142">
    <property type="entry name" value="Citrate_synth-like_lrg_a-sub"/>
</dbReference>
<reference evidence="2 3" key="1">
    <citation type="submission" date="2024-08" db="EMBL/GenBank/DDBJ databases">
        <title>Insights into the chromosomal genome structure of Flemingia macrophylla.</title>
        <authorList>
            <person name="Ding Y."/>
            <person name="Zhao Y."/>
            <person name="Bi W."/>
            <person name="Wu M."/>
            <person name="Zhao G."/>
            <person name="Gong Y."/>
            <person name="Li W."/>
            <person name="Zhang P."/>
        </authorList>
    </citation>
    <scope>NUCLEOTIDE SEQUENCE [LARGE SCALE GENOMIC DNA]</scope>
    <source>
        <strain evidence="2">DYQJB</strain>
        <tissue evidence="2">Leaf</tissue>
    </source>
</reference>
<evidence type="ECO:0000256" key="1">
    <source>
        <dbReference type="ARBA" id="ARBA00022884"/>
    </source>
</evidence>
<dbReference type="Proteomes" id="UP001603857">
    <property type="component" value="Unassembled WGS sequence"/>
</dbReference>
<dbReference type="EMBL" id="JBGMDY010000006">
    <property type="protein sequence ID" value="KAL2330557.1"/>
    <property type="molecule type" value="Genomic_DNA"/>
</dbReference>
<sequence>MPPDSDNDVYDFREGFDTRLIDMNRTCKVTKVFDKSVLSAVLSLFSCGNYNGVIGFTKAKGPAVPVALQKLAEWEFVVSQHSAVPQGVLDIIQSMPHDAHPMGVLVNSISALSIFHPDANPALRISNKNCWQVRSSPQSVSSVDEPDQAKMKSELDHLTIPNDGTYVWEIDPKHLKYGTQIASGSYGELQEVAIKVLKAEHVNSELQRVCAGDSASQNLILKFILSVDHAKSLLIKMA</sequence>
<accession>A0ABD1M4J1</accession>
<evidence type="ECO:0000313" key="3">
    <source>
        <dbReference type="Proteomes" id="UP001603857"/>
    </source>
</evidence>
<dbReference type="PANTHER" id="PTHR48432">
    <property type="entry name" value="S5 DRBM DOMAIN-CONTAINING PROTEIN"/>
    <property type="match status" value="1"/>
</dbReference>
<dbReference type="Gene3D" id="1.10.580.10">
    <property type="entry name" value="Citrate Synthase, domain 1"/>
    <property type="match status" value="1"/>
</dbReference>
<dbReference type="InterPro" id="IPR002020">
    <property type="entry name" value="Citrate_synthase"/>
</dbReference>
<keyword evidence="1" id="KW-0694">RNA-binding</keyword>